<keyword evidence="2" id="KW-1185">Reference proteome</keyword>
<dbReference type="RefSeq" id="WP_054656206.1">
    <property type="nucleotide sequence ID" value="NZ_BBFL01000016.1"/>
</dbReference>
<comment type="caution">
    <text evidence="1">The sequence shown here is derived from an EMBL/GenBank/DDBJ whole genome shotgun (WGS) entry which is preliminary data.</text>
</comment>
<dbReference type="OrthoDB" id="2326609at2"/>
<name>A0A1Z5IGR0_9LACO</name>
<sequence>MGEMSEIGAGRLVRCQHAQMRKSFIGRVHRVFGNRLVVEVMNFHFHDRRVVEQNQYKMVVEANDAKAMPIISCQQRKG</sequence>
<dbReference type="EMBL" id="BCMG01000002">
    <property type="protein sequence ID" value="GAX00621.1"/>
    <property type="molecule type" value="Genomic_DNA"/>
</dbReference>
<dbReference type="Proteomes" id="UP000198402">
    <property type="component" value="Unassembled WGS sequence"/>
</dbReference>
<evidence type="ECO:0000313" key="1">
    <source>
        <dbReference type="EMBL" id="GAX00621.1"/>
    </source>
</evidence>
<evidence type="ECO:0008006" key="3">
    <source>
        <dbReference type="Google" id="ProtNLM"/>
    </source>
</evidence>
<evidence type="ECO:0000313" key="2">
    <source>
        <dbReference type="Proteomes" id="UP000198402"/>
    </source>
</evidence>
<gene>
    <name evidence="1" type="ORF">IWT126_00636</name>
</gene>
<dbReference type="AlphaFoldDB" id="A0A1Z5IGR0"/>
<accession>A0A1Z5IGR0</accession>
<dbReference type="STRING" id="1302250.GCA_001313225_03054"/>
<reference evidence="1 2" key="1">
    <citation type="submission" date="2015-11" db="EMBL/GenBank/DDBJ databases">
        <title>Draft genome sequences of new species of the genus Lactobacillus isolated from orchardgrass silage.</title>
        <authorList>
            <person name="Tohno M."/>
            <person name="Tanizawa Y."/>
            <person name="Arita M."/>
        </authorList>
    </citation>
    <scope>NUCLEOTIDE SEQUENCE [LARGE SCALE GENOMIC DNA]</scope>
    <source>
        <strain evidence="1 2">IWT126</strain>
    </source>
</reference>
<protein>
    <recommendedName>
        <fullName evidence="3">DUF2187 domain-containing protein</fullName>
    </recommendedName>
</protein>
<proteinExistence type="predicted"/>
<organism evidence="1 2">
    <name type="scientific">Secundilactobacillus silagei JCM 19001</name>
    <dbReference type="NCBI Taxonomy" id="1302250"/>
    <lineage>
        <taxon>Bacteria</taxon>
        <taxon>Bacillati</taxon>
        <taxon>Bacillota</taxon>
        <taxon>Bacilli</taxon>
        <taxon>Lactobacillales</taxon>
        <taxon>Lactobacillaceae</taxon>
        <taxon>Secundilactobacillus</taxon>
    </lineage>
</organism>